<dbReference type="RefSeq" id="XP_023931095.1">
    <property type="nucleotide sequence ID" value="XM_024075327.1"/>
</dbReference>
<gene>
    <name evidence="2" type="primary">LOC106175027</name>
</gene>
<dbReference type="SMART" id="SM00289">
    <property type="entry name" value="WR1"/>
    <property type="match status" value="4"/>
</dbReference>
<organism evidence="1 2">
    <name type="scientific">Lingula anatina</name>
    <name type="common">Brachiopod</name>
    <name type="synonym">Lingula unguis</name>
    <dbReference type="NCBI Taxonomy" id="7574"/>
    <lineage>
        <taxon>Eukaryota</taxon>
        <taxon>Metazoa</taxon>
        <taxon>Spiralia</taxon>
        <taxon>Lophotrochozoa</taxon>
        <taxon>Brachiopoda</taxon>
        <taxon>Linguliformea</taxon>
        <taxon>Lingulata</taxon>
        <taxon>Lingulida</taxon>
        <taxon>Linguloidea</taxon>
        <taxon>Lingulidae</taxon>
        <taxon>Lingula</taxon>
    </lineage>
</organism>
<protein>
    <submittedName>
        <fullName evidence="2">Zonadhesin</fullName>
    </submittedName>
</protein>
<sequence>MYQEAGRCNWNPGCVCPLTGIPPPMCVPDGDPPVCNVGSPSPPIQCEWVVNCSAGYHCEPKTFTEPGDCEKTEGCVCPLAGTPPPICVPDDPVPCKMLLVPPILCETLVQCDEGFHCEPANVSQPDQCAQVPGCVCPAIHPPFMPKCVPDVLETSPMVCDVEAPPPPVPCNTLLNCSTGFHCEPAMYQEAGRCNWNPDCLCPLTGIPPPMCVPDGDTPVCNVGPPSPPIQCEWVVNCSAGYHCEPKTFVEPGDCEKTEGCVCPLAGIPPPICVPDDPVPCEMLPVPPVLCETLVQCDEGFHCEPANVSQPDQCAQAPGCVCPAIHPPFMPKCVPNVMETSPMVCDVEAPPPPVPCNTLLNCSDGLHCEPEMYQEAGRCNWNPGCVCPLTGIPPPMCVPDGDTPVCNVGPPSPPIQCEWVVNCSAGYHCEPKTFIEPGDCEKTEGCVCPLAGIPPPICVPDDPVPCKMLPVPPVLCETLVQCDEGFHCEPANVSQPDQCAQAPGCVCPAIHPPFMPKCVPDVLETSPMVCDVEAPPPPVPCNTLLNCSDGLHCEPEMYQEAGRCNWNPGCVCPLTGIPPPMCVPDVTPPVACKISQPSEPKRCQEVVNCSTGFHCEPEFYIEPIYCIRSPPDCLCPTIVTIISPIPVCVEDVTPTVGVTPPVYCEVGPRSEPIQCAELLNCSSGYHCEPETYQAPGRCEKSSPDCICPPIDPTPGPRCVKDAQSVSGEVPPTVGVTPPVYCEVGPPSDPIQCNELLNCSSGYHCEPETYQAPGRCEKSSPDCICPPIDPTPGPRCVKDAQSVSGEVPPTVGVTSPVYCEVGPLSDPIQCDELLNCSSGYHCEPETYQAPGRCEKSSPDCICPPIDPTPGPRCVKDAQSTRGEVPPTVGVTPPVYCEVGPPSDPIQCDELLNCSSGYHCEPETYQAPGRCEKSSPDCICPPIDPTPGPRCVKDAQPVREVPPTVGVTPPVYCEVGPPSDPIQCDELLNCSSGYHCEPKTYQAPGRCEMSSPDCICPPIDPTPGPRCVQDTPPIRLPGCPVGPSEPPISCRNVTQCPSGFHCEPEFITKPRQCIKSPSCRCRPSPPGPVARCVKDVTTPLDVTSPTSPAAVTSPPLCQVGPPSAPISCGSVLNCSIGYHCEPRAFQRPGRCLKSTPDCVCPEPVPEPTPRCVKDVRLPARLPGCPVGPRGPNRRCENVIQCSPGFHCEPNYVPTPGRCVKSPNCICRPQPSGPSPRCVKDVTSSVTSTTTTSSPPLPTCLRGPAGPRRRCQDIIQCGIGFHCEPEYVPSAPRCIRNPRCVCPVQPPGPRPKCVRDMTSRMTSPTSTSAPAPLPSCRIGPPGPRQRCENVIQCSTGYHCEPEYVSTPGKCVQLPGCVCRNEGPVGPIGSPRCVEDTPICPTLPGEVMSCESLITCPTGKHCEPANFTLPSRCVRDTDCVCPEPAHSEKLSCAPDPPCEMTSAGPLIACEKVIACPFWCSCDPAMVPSPPTCVKKPGCTCPPADDQRMRNTGVKCVPDIFNWFGHFGSLRGSYNRRG</sequence>
<evidence type="ECO:0000313" key="1">
    <source>
        <dbReference type="Proteomes" id="UP000085678"/>
    </source>
</evidence>
<reference evidence="2" key="1">
    <citation type="submission" date="2025-08" db="UniProtKB">
        <authorList>
            <consortium name="RefSeq"/>
        </authorList>
    </citation>
    <scope>IDENTIFICATION</scope>
    <source>
        <tissue evidence="2">Gonads</tissue>
    </source>
</reference>
<dbReference type="Proteomes" id="UP000085678">
    <property type="component" value="Unplaced"/>
</dbReference>
<accession>A0A2R2MLL3</accession>
<evidence type="ECO:0000313" key="2">
    <source>
        <dbReference type="RefSeq" id="XP_023931095.1"/>
    </source>
</evidence>
<dbReference type="InParanoid" id="A0A2R2MLL3"/>
<keyword evidence="1" id="KW-1185">Reference proteome</keyword>
<dbReference type="STRING" id="7574.A0A2R2MLL3"/>
<proteinExistence type="predicted"/>
<dbReference type="GeneID" id="106175027"/>
<dbReference type="InterPro" id="IPR006150">
    <property type="entry name" value="Cys_repeat_1"/>
</dbReference>
<dbReference type="KEGG" id="lak:106175027"/>
<name>A0A2R2MLL3_LINAN</name>